<sequence>MFKKTRNRLTLFFAGIMIVFMIVFNGISYLILSSIIYSEREKEIQFLAEMQVEEHTRELIAANPQASRNVDRKNEGHDEENKEHEDSGQGREKTPKNKLILRPFYYVLDRSGNWVAGEQPSQLNKDRIVQQLKKWIPKSEEVKYLDYRTKSQGEMHLLFAGRPVYVNGNYMGSVYTGADISQQTEIFKKLMMILSVMSGLFFVVSVMLGYAMSGRAMIPIIRSFQRQRQFVADASHELRTPLSVLQSSLEVIEDEERGRMGPFSVQVLDDMKDEVKRMSALVAHMLTLARADAAEIQLQIEEFPLVEELEKLMRRFQPLAAEKEQQLMVEAESNLQVRADRERIRQLLIILIDNAIQYTPEGGSIRVAVQPKGDILTISVSDTGIGIPAEKQKDIFERFYRVDPSRSRSAGNAGLGLSIAKWIAESHGGAIKVESEQGKGSTFIVSLPIHPVSKT</sequence>
<dbReference type="PROSITE" id="PS50109">
    <property type="entry name" value="HIS_KIN"/>
    <property type="match status" value="1"/>
</dbReference>
<dbReference type="EMBL" id="JAYJLD010000014">
    <property type="protein sequence ID" value="MEB3102190.1"/>
    <property type="molecule type" value="Genomic_DNA"/>
</dbReference>
<dbReference type="GO" id="GO:0005524">
    <property type="term" value="F:ATP binding"/>
    <property type="evidence" value="ECO:0007669"/>
    <property type="project" value="UniProtKB-KW"/>
</dbReference>
<evidence type="ECO:0000256" key="1">
    <source>
        <dbReference type="ARBA" id="ARBA00000085"/>
    </source>
</evidence>
<dbReference type="CDD" id="cd00082">
    <property type="entry name" value="HisKA"/>
    <property type="match status" value="1"/>
</dbReference>
<dbReference type="InterPro" id="IPR005467">
    <property type="entry name" value="His_kinase_dom"/>
</dbReference>
<evidence type="ECO:0000256" key="4">
    <source>
        <dbReference type="ARBA" id="ARBA00022679"/>
    </source>
</evidence>
<evidence type="ECO:0000313" key="13">
    <source>
        <dbReference type="Proteomes" id="UP001310386"/>
    </source>
</evidence>
<name>A0ABU5ZI56_9BACL</name>
<evidence type="ECO:0000313" key="12">
    <source>
        <dbReference type="EMBL" id="MEB3102190.1"/>
    </source>
</evidence>
<feature type="transmembrane region" description="Helical" evidence="10">
    <location>
        <begin position="12"/>
        <end position="32"/>
    </location>
</feature>
<dbReference type="InterPro" id="IPR003661">
    <property type="entry name" value="HisK_dim/P_dom"/>
</dbReference>
<reference evidence="12" key="1">
    <citation type="submission" date="2023-12" db="EMBL/GenBank/DDBJ databases">
        <title>Fervidustalea candida gen. nov., sp. nov., a novel member of the family Paenibacillaceae isolated from a geothermal area.</title>
        <authorList>
            <person name="Li W.-J."/>
            <person name="Jiao J.-Y."/>
            <person name="Chen Y."/>
        </authorList>
    </citation>
    <scope>NUCLEOTIDE SEQUENCE</scope>
    <source>
        <strain evidence="12">SYSU GA230002</strain>
    </source>
</reference>
<dbReference type="Proteomes" id="UP001310386">
    <property type="component" value="Unassembled WGS sequence"/>
</dbReference>
<dbReference type="InterPro" id="IPR050736">
    <property type="entry name" value="Sensor_HK_Regulatory"/>
</dbReference>
<dbReference type="InterPro" id="IPR004358">
    <property type="entry name" value="Sig_transdc_His_kin-like_C"/>
</dbReference>
<dbReference type="RefSeq" id="WP_371754307.1">
    <property type="nucleotide sequence ID" value="NZ_JAYJLD010000014.1"/>
</dbReference>
<evidence type="ECO:0000259" key="11">
    <source>
        <dbReference type="PROSITE" id="PS50109"/>
    </source>
</evidence>
<keyword evidence="8" id="KW-0902">Two-component regulatory system</keyword>
<comment type="caution">
    <text evidence="12">The sequence shown here is derived from an EMBL/GenBank/DDBJ whole genome shotgun (WGS) entry which is preliminary data.</text>
</comment>
<keyword evidence="10" id="KW-1133">Transmembrane helix</keyword>
<dbReference type="SUPFAM" id="SSF55874">
    <property type="entry name" value="ATPase domain of HSP90 chaperone/DNA topoisomerase II/histidine kinase"/>
    <property type="match status" value="1"/>
</dbReference>
<dbReference type="InterPro" id="IPR036097">
    <property type="entry name" value="HisK_dim/P_sf"/>
</dbReference>
<evidence type="ECO:0000256" key="6">
    <source>
        <dbReference type="ARBA" id="ARBA00022777"/>
    </source>
</evidence>
<evidence type="ECO:0000256" key="3">
    <source>
        <dbReference type="ARBA" id="ARBA00022553"/>
    </source>
</evidence>
<keyword evidence="10" id="KW-0472">Membrane</keyword>
<organism evidence="12 13">
    <name type="scientific">Ferviditalea candida</name>
    <dbReference type="NCBI Taxonomy" id="3108399"/>
    <lineage>
        <taxon>Bacteria</taxon>
        <taxon>Bacillati</taxon>
        <taxon>Bacillota</taxon>
        <taxon>Bacilli</taxon>
        <taxon>Bacillales</taxon>
        <taxon>Paenibacillaceae</taxon>
        <taxon>Ferviditalea</taxon>
    </lineage>
</organism>
<comment type="catalytic activity">
    <reaction evidence="1">
        <text>ATP + protein L-histidine = ADP + protein N-phospho-L-histidine.</text>
        <dbReference type="EC" id="2.7.13.3"/>
    </reaction>
</comment>
<dbReference type="InterPro" id="IPR036890">
    <property type="entry name" value="HATPase_C_sf"/>
</dbReference>
<dbReference type="InterPro" id="IPR003594">
    <property type="entry name" value="HATPase_dom"/>
</dbReference>
<keyword evidence="5" id="KW-0547">Nucleotide-binding</keyword>
<evidence type="ECO:0000256" key="10">
    <source>
        <dbReference type="SAM" id="Phobius"/>
    </source>
</evidence>
<evidence type="ECO:0000256" key="8">
    <source>
        <dbReference type="ARBA" id="ARBA00023012"/>
    </source>
</evidence>
<gene>
    <name evidence="12" type="ORF">VF724_11005</name>
</gene>
<dbReference type="PANTHER" id="PTHR43711:SF28">
    <property type="entry name" value="SENSOR HISTIDINE KINASE YXDK"/>
    <property type="match status" value="1"/>
</dbReference>
<dbReference type="Pfam" id="PF00512">
    <property type="entry name" value="HisKA"/>
    <property type="match status" value="1"/>
</dbReference>
<feature type="compositionally biased region" description="Basic and acidic residues" evidence="9">
    <location>
        <begin position="69"/>
        <end position="94"/>
    </location>
</feature>
<feature type="region of interest" description="Disordered" evidence="9">
    <location>
        <begin position="61"/>
        <end position="94"/>
    </location>
</feature>
<keyword evidence="13" id="KW-1185">Reference proteome</keyword>
<dbReference type="CDD" id="cd00075">
    <property type="entry name" value="HATPase"/>
    <property type="match status" value="1"/>
</dbReference>
<dbReference type="PRINTS" id="PR00344">
    <property type="entry name" value="BCTRLSENSOR"/>
</dbReference>
<dbReference type="Gene3D" id="1.10.287.130">
    <property type="match status" value="1"/>
</dbReference>
<dbReference type="Gene3D" id="3.30.565.10">
    <property type="entry name" value="Histidine kinase-like ATPase, C-terminal domain"/>
    <property type="match status" value="1"/>
</dbReference>
<keyword evidence="7 12" id="KW-0067">ATP-binding</keyword>
<dbReference type="PANTHER" id="PTHR43711">
    <property type="entry name" value="TWO-COMPONENT HISTIDINE KINASE"/>
    <property type="match status" value="1"/>
</dbReference>
<evidence type="ECO:0000256" key="7">
    <source>
        <dbReference type="ARBA" id="ARBA00022840"/>
    </source>
</evidence>
<evidence type="ECO:0000256" key="5">
    <source>
        <dbReference type="ARBA" id="ARBA00022741"/>
    </source>
</evidence>
<protein>
    <recommendedName>
        <fullName evidence="2">histidine kinase</fullName>
        <ecNumber evidence="2">2.7.13.3</ecNumber>
    </recommendedName>
</protein>
<evidence type="ECO:0000256" key="9">
    <source>
        <dbReference type="SAM" id="MobiDB-lite"/>
    </source>
</evidence>
<keyword evidence="6" id="KW-0418">Kinase</keyword>
<dbReference type="EC" id="2.7.13.3" evidence="2"/>
<proteinExistence type="predicted"/>
<feature type="domain" description="Histidine kinase" evidence="11">
    <location>
        <begin position="233"/>
        <end position="451"/>
    </location>
</feature>
<dbReference type="SMART" id="SM00387">
    <property type="entry name" value="HATPase_c"/>
    <property type="match status" value="1"/>
</dbReference>
<keyword evidence="10" id="KW-0812">Transmembrane</keyword>
<evidence type="ECO:0000256" key="2">
    <source>
        <dbReference type="ARBA" id="ARBA00012438"/>
    </source>
</evidence>
<feature type="transmembrane region" description="Helical" evidence="10">
    <location>
        <begin position="190"/>
        <end position="212"/>
    </location>
</feature>
<keyword evidence="3" id="KW-0597">Phosphoprotein</keyword>
<dbReference type="SMART" id="SM00388">
    <property type="entry name" value="HisKA"/>
    <property type="match status" value="1"/>
</dbReference>
<accession>A0ABU5ZI56</accession>
<keyword evidence="4" id="KW-0808">Transferase</keyword>
<dbReference type="Pfam" id="PF02518">
    <property type="entry name" value="HATPase_c"/>
    <property type="match status" value="1"/>
</dbReference>
<dbReference type="SUPFAM" id="SSF47384">
    <property type="entry name" value="Homodimeric domain of signal transducing histidine kinase"/>
    <property type="match status" value="1"/>
</dbReference>